<evidence type="ECO:0000256" key="1">
    <source>
        <dbReference type="ARBA" id="ARBA00022723"/>
    </source>
</evidence>
<dbReference type="PANTHER" id="PTHR24379:SF133">
    <property type="entry name" value="ZFP617 PROTEIN-RELATED"/>
    <property type="match status" value="1"/>
</dbReference>
<dbReference type="InterPro" id="IPR013087">
    <property type="entry name" value="Znf_C2H2_type"/>
</dbReference>
<keyword evidence="1" id="KW-0479">Metal-binding</keyword>
<keyword evidence="2" id="KW-0677">Repeat</keyword>
<gene>
    <name evidence="7" type="ORF">AB6A40_005801</name>
</gene>
<dbReference type="PANTHER" id="PTHR24379">
    <property type="entry name" value="KRAB AND ZINC FINGER DOMAIN-CONTAINING"/>
    <property type="match status" value="1"/>
</dbReference>
<feature type="domain" description="C2H2-type" evidence="6">
    <location>
        <begin position="110"/>
        <end position="138"/>
    </location>
</feature>
<dbReference type="GO" id="GO:0008270">
    <property type="term" value="F:zinc ion binding"/>
    <property type="evidence" value="ECO:0007669"/>
    <property type="project" value="UniProtKB-KW"/>
</dbReference>
<dbReference type="Proteomes" id="UP001608902">
    <property type="component" value="Unassembled WGS sequence"/>
</dbReference>
<sequence length="334" mass="38430">MNAATTASEFLECWKQPSESLAELSSQLWLPMNLPYALPFPLNEVEKLTDPSSSSWSGHLLGMASINVMRYNESTGKVDIAGLRCQKCAKAFFSRKDLIEHIAGCQRFKFECKRCSRVFVSEKRMRAHEDNKHSVQAKLRSSEPEVKAYSCERCDRTYETFYNFKEHLAKHEGKIFQCSICHKKLSGQSSLSRHSKIHAKPHQCLVCASRFSSAYDLDCHFSYYHSVTKRFKCDHCDRVLYNYSGKLRHERLCASKQSTIEKNPTKQTHNHNITKNLRSDEQIQRIIGSSMVVSKSTEIRKPFSYNSDSFDDRPKTSKTRFNIEDILGVVCPPN</sequence>
<dbReference type="SMART" id="SM00355">
    <property type="entry name" value="ZnF_C2H2"/>
    <property type="match status" value="6"/>
</dbReference>
<dbReference type="EMBL" id="JBGFUD010003840">
    <property type="protein sequence ID" value="MFH4979092.1"/>
    <property type="molecule type" value="Genomic_DNA"/>
</dbReference>
<organism evidence="7 8">
    <name type="scientific">Gnathostoma spinigerum</name>
    <dbReference type="NCBI Taxonomy" id="75299"/>
    <lineage>
        <taxon>Eukaryota</taxon>
        <taxon>Metazoa</taxon>
        <taxon>Ecdysozoa</taxon>
        <taxon>Nematoda</taxon>
        <taxon>Chromadorea</taxon>
        <taxon>Rhabditida</taxon>
        <taxon>Spirurina</taxon>
        <taxon>Gnathostomatomorpha</taxon>
        <taxon>Gnathostomatoidea</taxon>
        <taxon>Gnathostomatidae</taxon>
        <taxon>Gnathostoma</taxon>
    </lineage>
</organism>
<dbReference type="Gene3D" id="3.30.160.60">
    <property type="entry name" value="Classic Zinc Finger"/>
    <property type="match status" value="3"/>
</dbReference>
<evidence type="ECO:0000256" key="2">
    <source>
        <dbReference type="ARBA" id="ARBA00022737"/>
    </source>
</evidence>
<dbReference type="PROSITE" id="PS00028">
    <property type="entry name" value="ZINC_FINGER_C2H2_1"/>
    <property type="match status" value="4"/>
</dbReference>
<protein>
    <recommendedName>
        <fullName evidence="6">C2H2-type domain-containing protein</fullName>
    </recommendedName>
</protein>
<keyword evidence="3 5" id="KW-0863">Zinc-finger</keyword>
<evidence type="ECO:0000259" key="6">
    <source>
        <dbReference type="PROSITE" id="PS50157"/>
    </source>
</evidence>
<reference evidence="7 8" key="1">
    <citation type="submission" date="2024-08" db="EMBL/GenBank/DDBJ databases">
        <title>Gnathostoma spinigerum genome.</title>
        <authorList>
            <person name="Gonzalez-Bertolin B."/>
            <person name="Monzon S."/>
            <person name="Zaballos A."/>
            <person name="Jimenez P."/>
            <person name="Dekumyoy P."/>
            <person name="Varona S."/>
            <person name="Cuesta I."/>
            <person name="Sumanam S."/>
            <person name="Adisakwattana P."/>
            <person name="Gasser R.B."/>
            <person name="Hernandez-Gonzalez A."/>
            <person name="Young N.D."/>
            <person name="Perteguer M.J."/>
        </authorList>
    </citation>
    <scope>NUCLEOTIDE SEQUENCE [LARGE SCALE GENOMIC DNA]</scope>
    <source>
        <strain evidence="7">AL3</strain>
        <tissue evidence="7">Liver</tissue>
    </source>
</reference>
<accession>A0ABD6EIP9</accession>
<evidence type="ECO:0000256" key="5">
    <source>
        <dbReference type="PROSITE-ProRule" id="PRU00042"/>
    </source>
</evidence>
<proteinExistence type="predicted"/>
<keyword evidence="4" id="KW-0862">Zinc</keyword>
<feature type="domain" description="C2H2-type" evidence="6">
    <location>
        <begin position="176"/>
        <end position="203"/>
    </location>
</feature>
<evidence type="ECO:0000313" key="7">
    <source>
        <dbReference type="EMBL" id="MFH4979092.1"/>
    </source>
</evidence>
<comment type="caution">
    <text evidence="7">The sequence shown here is derived from an EMBL/GenBank/DDBJ whole genome shotgun (WGS) entry which is preliminary data.</text>
</comment>
<dbReference type="PROSITE" id="PS50157">
    <property type="entry name" value="ZINC_FINGER_C2H2_2"/>
    <property type="match status" value="3"/>
</dbReference>
<name>A0ABD6EIP9_9BILA</name>
<evidence type="ECO:0000256" key="3">
    <source>
        <dbReference type="ARBA" id="ARBA00022771"/>
    </source>
</evidence>
<dbReference type="InterPro" id="IPR036236">
    <property type="entry name" value="Znf_C2H2_sf"/>
</dbReference>
<dbReference type="Pfam" id="PF00096">
    <property type="entry name" value="zf-C2H2"/>
    <property type="match status" value="2"/>
</dbReference>
<dbReference type="SUPFAM" id="SSF57667">
    <property type="entry name" value="beta-beta-alpha zinc fingers"/>
    <property type="match status" value="2"/>
</dbReference>
<dbReference type="AlphaFoldDB" id="A0ABD6EIP9"/>
<evidence type="ECO:0000256" key="4">
    <source>
        <dbReference type="ARBA" id="ARBA00022833"/>
    </source>
</evidence>
<feature type="domain" description="C2H2-type" evidence="6">
    <location>
        <begin position="149"/>
        <end position="174"/>
    </location>
</feature>
<evidence type="ECO:0000313" key="8">
    <source>
        <dbReference type="Proteomes" id="UP001608902"/>
    </source>
</evidence>
<keyword evidence="8" id="KW-1185">Reference proteome</keyword>